<protein>
    <submittedName>
        <fullName evidence="2">Uncharacterized protein</fullName>
    </submittedName>
</protein>
<sequence>MPIGIGATIEIDSEFGEPPIIDGYIDPSVQEWNEAIKNQAYIDDLPIELWVMQTAQNLYISIQLDLLPIARNSSEFIGLIISNSSSENIDDFIDAKIIQFSNISENKFNYFDYYINNSIFLNDTVIDGDGAAKLEEDTSTYEFSIPINGSFGTEEDASLDFDKSFAFNITYGISPSYPSGIRKSSTILINIASLPTTKQLPIKLTFFVLVIIVFSILGVLYAFYILKIIRLKEKIERIKR</sequence>
<keyword evidence="1" id="KW-1133">Transmembrane helix</keyword>
<dbReference type="EMBL" id="LAZR01015811">
    <property type="protein sequence ID" value="KKM07273.1"/>
    <property type="molecule type" value="Genomic_DNA"/>
</dbReference>
<dbReference type="AlphaFoldDB" id="A0A0F9K7Y3"/>
<reference evidence="2" key="1">
    <citation type="journal article" date="2015" name="Nature">
        <title>Complex archaea that bridge the gap between prokaryotes and eukaryotes.</title>
        <authorList>
            <person name="Spang A."/>
            <person name="Saw J.H."/>
            <person name="Jorgensen S.L."/>
            <person name="Zaremba-Niedzwiedzka K."/>
            <person name="Martijn J."/>
            <person name="Lind A.E."/>
            <person name="van Eijk R."/>
            <person name="Schleper C."/>
            <person name="Guy L."/>
            <person name="Ettema T.J."/>
        </authorList>
    </citation>
    <scope>NUCLEOTIDE SEQUENCE</scope>
</reference>
<evidence type="ECO:0000313" key="2">
    <source>
        <dbReference type="EMBL" id="KKM07273.1"/>
    </source>
</evidence>
<comment type="caution">
    <text evidence="2">The sequence shown here is derived from an EMBL/GenBank/DDBJ whole genome shotgun (WGS) entry which is preliminary data.</text>
</comment>
<keyword evidence="1" id="KW-0472">Membrane</keyword>
<organism evidence="2">
    <name type="scientific">marine sediment metagenome</name>
    <dbReference type="NCBI Taxonomy" id="412755"/>
    <lineage>
        <taxon>unclassified sequences</taxon>
        <taxon>metagenomes</taxon>
        <taxon>ecological metagenomes</taxon>
    </lineage>
</organism>
<feature type="transmembrane region" description="Helical" evidence="1">
    <location>
        <begin position="204"/>
        <end position="226"/>
    </location>
</feature>
<evidence type="ECO:0000256" key="1">
    <source>
        <dbReference type="SAM" id="Phobius"/>
    </source>
</evidence>
<gene>
    <name evidence="2" type="ORF">LCGC14_1735620</name>
</gene>
<accession>A0A0F9K7Y3</accession>
<keyword evidence="1" id="KW-0812">Transmembrane</keyword>
<name>A0A0F9K7Y3_9ZZZZ</name>
<proteinExistence type="predicted"/>